<dbReference type="SUPFAM" id="SSF109998">
    <property type="entry name" value="Triger factor/SurA peptide-binding domain-like"/>
    <property type="match status" value="1"/>
</dbReference>
<dbReference type="Gene3D" id="1.10.4030.10">
    <property type="entry name" value="Porin chaperone SurA, peptide-binding domain"/>
    <property type="match status" value="1"/>
</dbReference>
<evidence type="ECO:0000256" key="4">
    <source>
        <dbReference type="ARBA" id="ARBA00022519"/>
    </source>
</evidence>
<feature type="signal peptide" evidence="14">
    <location>
        <begin position="1"/>
        <end position="15"/>
    </location>
</feature>
<evidence type="ECO:0000256" key="12">
    <source>
        <dbReference type="ARBA" id="ARBA00040743"/>
    </source>
</evidence>
<dbReference type="AlphaFoldDB" id="A0AA97F431"/>
<keyword evidence="7" id="KW-0472">Membrane</keyword>
<evidence type="ECO:0000256" key="8">
    <source>
        <dbReference type="ARBA" id="ARBA00023186"/>
    </source>
</evidence>
<name>A0AA97F431_9SPHN</name>
<evidence type="ECO:0000256" key="13">
    <source>
        <dbReference type="ARBA" id="ARBA00042775"/>
    </source>
</evidence>
<dbReference type="PANTHER" id="PTHR47529">
    <property type="entry name" value="PEPTIDYL-PROLYL CIS-TRANS ISOMERASE D"/>
    <property type="match status" value="1"/>
</dbReference>
<dbReference type="KEGG" id="acoa:RB602_08735"/>
<dbReference type="Pfam" id="PF13624">
    <property type="entry name" value="SurA_N_3"/>
    <property type="match status" value="1"/>
</dbReference>
<evidence type="ECO:0000313" key="16">
    <source>
        <dbReference type="EMBL" id="WOE73949.1"/>
    </source>
</evidence>
<evidence type="ECO:0000256" key="5">
    <source>
        <dbReference type="ARBA" id="ARBA00022692"/>
    </source>
</evidence>
<evidence type="ECO:0000256" key="6">
    <source>
        <dbReference type="ARBA" id="ARBA00022989"/>
    </source>
</evidence>
<keyword evidence="6" id="KW-1133">Transmembrane helix</keyword>
<keyword evidence="8" id="KW-0143">Chaperone</keyword>
<dbReference type="InterPro" id="IPR027304">
    <property type="entry name" value="Trigger_fact/SurA_dom_sf"/>
</dbReference>
<dbReference type="Pfam" id="PF13145">
    <property type="entry name" value="Rotamase_2"/>
    <property type="match status" value="1"/>
</dbReference>
<evidence type="ECO:0000256" key="10">
    <source>
        <dbReference type="ARBA" id="ARBA00031484"/>
    </source>
</evidence>
<comment type="similarity">
    <text evidence="11">Belongs to the PpiD chaperone family.</text>
</comment>
<keyword evidence="5" id="KW-0812">Transmembrane</keyword>
<evidence type="ECO:0000256" key="3">
    <source>
        <dbReference type="ARBA" id="ARBA00022475"/>
    </source>
</evidence>
<keyword evidence="14" id="KW-0732">Signal</keyword>
<dbReference type="Gene3D" id="3.10.50.40">
    <property type="match status" value="1"/>
</dbReference>
<evidence type="ECO:0000256" key="11">
    <source>
        <dbReference type="ARBA" id="ARBA00038408"/>
    </source>
</evidence>
<keyword evidence="17" id="KW-1185">Reference proteome</keyword>
<protein>
    <recommendedName>
        <fullName evidence="2">Parvulin-like PPIase</fullName>
    </recommendedName>
    <alternativeName>
        <fullName evidence="9">Peptidyl-prolyl cis-trans isomerase plp</fullName>
    </alternativeName>
    <alternativeName>
        <fullName evidence="12">Periplasmic chaperone PpiD</fullName>
    </alternativeName>
    <alternativeName>
        <fullName evidence="13">Periplasmic folding chaperone</fullName>
    </alternativeName>
    <alternativeName>
        <fullName evidence="10">Rotamase plp</fullName>
    </alternativeName>
</protein>
<dbReference type="EMBL" id="CP136594">
    <property type="protein sequence ID" value="WOE73949.1"/>
    <property type="molecule type" value="Genomic_DNA"/>
</dbReference>
<evidence type="ECO:0000256" key="2">
    <source>
        <dbReference type="ARBA" id="ARBA00018370"/>
    </source>
</evidence>
<accession>A0AA97F431</accession>
<keyword evidence="4" id="KW-0997">Cell inner membrane</keyword>
<dbReference type="InterPro" id="IPR052029">
    <property type="entry name" value="PpiD_chaperone"/>
</dbReference>
<evidence type="ECO:0000259" key="15">
    <source>
        <dbReference type="Pfam" id="PF13145"/>
    </source>
</evidence>
<gene>
    <name evidence="16" type="ORF">RB602_08735</name>
</gene>
<proteinExistence type="inferred from homology"/>
<organism evidence="16 17">
    <name type="scientific">Alterisphingorhabdus coralli</name>
    <dbReference type="NCBI Taxonomy" id="3071408"/>
    <lineage>
        <taxon>Bacteria</taxon>
        <taxon>Pseudomonadati</taxon>
        <taxon>Pseudomonadota</taxon>
        <taxon>Alphaproteobacteria</taxon>
        <taxon>Sphingomonadales</taxon>
        <taxon>Sphingomonadaceae</taxon>
        <taxon>Alterisphingorhabdus (ex Yan et al. 2024)</taxon>
    </lineage>
</organism>
<dbReference type="InterPro" id="IPR046357">
    <property type="entry name" value="PPIase_dom_sf"/>
</dbReference>
<dbReference type="GO" id="GO:0003755">
    <property type="term" value="F:peptidyl-prolyl cis-trans isomerase activity"/>
    <property type="evidence" value="ECO:0007669"/>
    <property type="project" value="InterPro"/>
</dbReference>
<feature type="domain" description="PpiC" evidence="15">
    <location>
        <begin position="237"/>
        <end position="356"/>
    </location>
</feature>
<dbReference type="RefSeq" id="WP_317080178.1">
    <property type="nucleotide sequence ID" value="NZ_CP136594.1"/>
</dbReference>
<reference evidence="16 17" key="1">
    <citation type="submission" date="2023-10" db="EMBL/GenBank/DDBJ databases">
        <title>Complete genome sequence of a Sphingomonadaceae bacterium.</title>
        <authorList>
            <person name="Yan C."/>
        </authorList>
    </citation>
    <scope>NUCLEOTIDE SEQUENCE [LARGE SCALE GENOMIC DNA]</scope>
    <source>
        <strain evidence="16 17">SCSIO 66989</strain>
    </source>
</reference>
<feature type="chain" id="PRO_5041666487" description="Parvulin-like PPIase" evidence="14">
    <location>
        <begin position="16"/>
        <end position="632"/>
    </location>
</feature>
<dbReference type="PANTHER" id="PTHR47529:SF1">
    <property type="entry name" value="PERIPLASMIC CHAPERONE PPID"/>
    <property type="match status" value="1"/>
</dbReference>
<dbReference type="GO" id="GO:0005886">
    <property type="term" value="C:plasma membrane"/>
    <property type="evidence" value="ECO:0007669"/>
    <property type="project" value="UniProtKB-SubCell"/>
</dbReference>
<dbReference type="Proteomes" id="UP001302429">
    <property type="component" value="Chromosome"/>
</dbReference>
<evidence type="ECO:0000256" key="7">
    <source>
        <dbReference type="ARBA" id="ARBA00023136"/>
    </source>
</evidence>
<dbReference type="InterPro" id="IPR000297">
    <property type="entry name" value="PPIase_PpiC"/>
</dbReference>
<evidence type="ECO:0000256" key="14">
    <source>
        <dbReference type="SAM" id="SignalP"/>
    </source>
</evidence>
<dbReference type="SUPFAM" id="SSF54534">
    <property type="entry name" value="FKBP-like"/>
    <property type="match status" value="1"/>
</dbReference>
<keyword evidence="3" id="KW-1003">Cell membrane</keyword>
<evidence type="ECO:0000313" key="17">
    <source>
        <dbReference type="Proteomes" id="UP001302429"/>
    </source>
</evidence>
<comment type="subcellular location">
    <subcellularLocation>
        <location evidence="1">Cell inner membrane</location>
        <topology evidence="1">Single-pass type II membrane protein</topology>
        <orientation evidence="1">Periplasmic side</orientation>
    </subcellularLocation>
</comment>
<sequence length="632" mass="68379">MLTLAFVGLIAIAFASSDVTGGMFGGIGNSQTAVKIGKQSISTSELRTAVDNAFSQARQQDPTLTMAAFIEGGGVDEVIDQLVNSYAVAEYGRSIGLGAGKRLVDAEITKLGAFRNAAGNFDEATYRRVLADNNINEERFREQLKRTLLAEQLIDPIQIGTKPPENLVLPYASLLLEGRRGRIATLPSTAFMTDEAVSDEALEKYYTDNSSRFTLPEQRTIRYTVFTRNQVIDDISVSETELKAAFEERREEFAARETRLLLQVILPTEDGAKALMDRINGGASIVDAAEAIGLAASEIGQITKGEFASETSNAVADAAFGTAINTMAPISQSPLGWHVIRVTDIEQVPERTLENVSAILERDIMEEKSREALSDFTVNVEDRLQSGASLNDIAQSENLTITTTPLLIANGNSIVDPEFKTDVIARTVLEDAFKMEATGTAQIVETTQGLEFAIFDVGEIKPAAPPPFATVKQDVLTVYRLDKGSERAEKAARDIAAKTENGEGLNSAVAALGVRLPPVENVGARRAQLNAGGQRVPPPLALMFSMTEGSTKVLEGPNNQAWFIVHLENIDRGDASERPALTQRVAQDFKPVLAREYADQMVAAAKATIEVKRNEAVIKSVIDDLTGTNQLR</sequence>
<evidence type="ECO:0000256" key="1">
    <source>
        <dbReference type="ARBA" id="ARBA00004382"/>
    </source>
</evidence>
<evidence type="ECO:0000256" key="9">
    <source>
        <dbReference type="ARBA" id="ARBA00030642"/>
    </source>
</evidence>